<dbReference type="PRINTS" id="PR00385">
    <property type="entry name" value="P450"/>
</dbReference>
<protein>
    <recommendedName>
        <fullName evidence="17">Cytochrome P450</fullName>
    </recommendedName>
</protein>
<feature type="transmembrane region" description="Helical" evidence="14">
    <location>
        <begin position="6"/>
        <end position="24"/>
    </location>
</feature>
<keyword evidence="13" id="KW-0325">Glycoprotein</keyword>
<keyword evidence="10" id="KW-0408">Iron</keyword>
<keyword evidence="6 14" id="KW-0812">Transmembrane</keyword>
<comment type="subcellular location">
    <subcellularLocation>
        <location evidence="2">Membrane</location>
        <topology evidence="2">Single-pass membrane protein</topology>
    </subcellularLocation>
</comment>
<dbReference type="CDD" id="cd11065">
    <property type="entry name" value="CYP64-like"/>
    <property type="match status" value="1"/>
</dbReference>
<evidence type="ECO:0000256" key="5">
    <source>
        <dbReference type="ARBA" id="ARBA00022617"/>
    </source>
</evidence>
<dbReference type="InterPro" id="IPR002401">
    <property type="entry name" value="Cyt_P450_E_grp-I"/>
</dbReference>
<keyword evidence="5" id="KW-0349">Heme</keyword>
<dbReference type="PANTHER" id="PTHR46300">
    <property type="entry name" value="P450, PUTATIVE (EUROFUNG)-RELATED-RELATED"/>
    <property type="match status" value="1"/>
</dbReference>
<evidence type="ECO:0000256" key="9">
    <source>
        <dbReference type="ARBA" id="ARBA00023002"/>
    </source>
</evidence>
<dbReference type="EMBL" id="JBANRG010000011">
    <property type="protein sequence ID" value="KAK7462288.1"/>
    <property type="molecule type" value="Genomic_DNA"/>
</dbReference>
<keyword evidence="8 14" id="KW-1133">Transmembrane helix</keyword>
<evidence type="ECO:0000313" key="15">
    <source>
        <dbReference type="EMBL" id="KAK7462288.1"/>
    </source>
</evidence>
<evidence type="ECO:0000256" key="7">
    <source>
        <dbReference type="ARBA" id="ARBA00022723"/>
    </source>
</evidence>
<keyword evidence="7" id="KW-0479">Metal-binding</keyword>
<dbReference type="Pfam" id="PF00067">
    <property type="entry name" value="p450"/>
    <property type="match status" value="1"/>
</dbReference>
<evidence type="ECO:0000313" key="16">
    <source>
        <dbReference type="Proteomes" id="UP001498398"/>
    </source>
</evidence>
<dbReference type="Gene3D" id="1.10.630.10">
    <property type="entry name" value="Cytochrome P450"/>
    <property type="match status" value="1"/>
</dbReference>
<evidence type="ECO:0008006" key="17">
    <source>
        <dbReference type="Google" id="ProtNLM"/>
    </source>
</evidence>
<evidence type="ECO:0000256" key="6">
    <source>
        <dbReference type="ARBA" id="ARBA00022692"/>
    </source>
</evidence>
<keyword evidence="9" id="KW-0560">Oxidoreductase</keyword>
<comment type="similarity">
    <text evidence="4">Belongs to the cytochrome P450 family.</text>
</comment>
<dbReference type="SUPFAM" id="SSF48264">
    <property type="entry name" value="Cytochrome P450"/>
    <property type="match status" value="1"/>
</dbReference>
<comment type="cofactor">
    <cofactor evidence="1">
        <name>heme</name>
        <dbReference type="ChEBI" id="CHEBI:30413"/>
    </cofactor>
</comment>
<gene>
    <name evidence="15" type="ORF">VKT23_007888</name>
</gene>
<dbReference type="InterPro" id="IPR036396">
    <property type="entry name" value="Cyt_P450_sf"/>
</dbReference>
<evidence type="ECO:0000256" key="4">
    <source>
        <dbReference type="ARBA" id="ARBA00010617"/>
    </source>
</evidence>
<organism evidence="15 16">
    <name type="scientific">Marasmiellus scandens</name>
    <dbReference type="NCBI Taxonomy" id="2682957"/>
    <lineage>
        <taxon>Eukaryota</taxon>
        <taxon>Fungi</taxon>
        <taxon>Dikarya</taxon>
        <taxon>Basidiomycota</taxon>
        <taxon>Agaricomycotina</taxon>
        <taxon>Agaricomycetes</taxon>
        <taxon>Agaricomycetidae</taxon>
        <taxon>Agaricales</taxon>
        <taxon>Marasmiineae</taxon>
        <taxon>Omphalotaceae</taxon>
        <taxon>Marasmiellus</taxon>
    </lineage>
</organism>
<dbReference type="PRINTS" id="PR00463">
    <property type="entry name" value="EP450I"/>
</dbReference>
<dbReference type="Proteomes" id="UP001498398">
    <property type="component" value="Unassembled WGS sequence"/>
</dbReference>
<keyword evidence="16" id="KW-1185">Reference proteome</keyword>
<keyword evidence="11" id="KW-0503">Monooxygenase</keyword>
<comment type="caution">
    <text evidence="15">The sequence shown here is derived from an EMBL/GenBank/DDBJ whole genome shotgun (WGS) entry which is preliminary data.</text>
</comment>
<name>A0ABR1JIP1_9AGAR</name>
<evidence type="ECO:0000256" key="12">
    <source>
        <dbReference type="ARBA" id="ARBA00023136"/>
    </source>
</evidence>
<sequence>MSFVSVPWQVAASTAICILALFYLRKKNPDARYPPGPRGIPILGNLFQLNPKASWRTFAKWGELYGPITYINVAGQPIVILNTKKVAVDLLEHRASITSERPRLIVASEATGNHNIGLIRYGERWRRMRHASDYALGAKISSNYHHVQTNESVILAHGILYRPDTWRAQLERTSSSSTLSMVYDLPPIQSLDDPTIVFMNSFIECIARVGVPGAYLVDMLPILERFPRFLSRWKRDAEKDFQKFTSRFEQMFLDIKRKVMSGHEQRASFCVNLSENQTRNKLSDRECAWLAGTLYGAGQETTATAMMWFFFCMILFPDVQKRAQDELDRAVGRSRLPSFADAKHLPYTQALVKEILRWKPSTPSGLPHTLTEDDYYEGYFMRRGTIYIANIWAINRDAEEYGSDANDFRPERHLDEDGNLKDDRSEGHEHFAYGFGHRMCAGRHIANNSLFIAIATVLWTMRLEPEKDIDGSPLTPDMNSEVMNGFVMRPPPFEFTATPRFYDADVLIQQARDEIMDEALARPEVF</sequence>
<comment type="pathway">
    <text evidence="3">Secondary metabolite biosynthesis.</text>
</comment>
<evidence type="ECO:0000256" key="2">
    <source>
        <dbReference type="ARBA" id="ARBA00004167"/>
    </source>
</evidence>
<accession>A0ABR1JIP1</accession>
<reference evidence="15 16" key="1">
    <citation type="submission" date="2024-01" db="EMBL/GenBank/DDBJ databases">
        <title>A draft genome for the cacao thread blight pathogen Marasmiellus scandens.</title>
        <authorList>
            <person name="Baruah I.K."/>
            <person name="Leung J."/>
            <person name="Bukari Y."/>
            <person name="Amoako-Attah I."/>
            <person name="Meinhardt L.W."/>
            <person name="Bailey B.A."/>
            <person name="Cohen S.P."/>
        </authorList>
    </citation>
    <scope>NUCLEOTIDE SEQUENCE [LARGE SCALE GENOMIC DNA]</scope>
    <source>
        <strain evidence="15 16">GH-19</strain>
    </source>
</reference>
<evidence type="ECO:0000256" key="3">
    <source>
        <dbReference type="ARBA" id="ARBA00005179"/>
    </source>
</evidence>
<proteinExistence type="inferred from homology"/>
<evidence type="ECO:0000256" key="14">
    <source>
        <dbReference type="SAM" id="Phobius"/>
    </source>
</evidence>
<evidence type="ECO:0000256" key="13">
    <source>
        <dbReference type="ARBA" id="ARBA00023180"/>
    </source>
</evidence>
<dbReference type="PANTHER" id="PTHR46300:SF2">
    <property type="entry name" value="CYTOCHROME P450 MONOOXYGENASE ALNH-RELATED"/>
    <property type="match status" value="1"/>
</dbReference>
<evidence type="ECO:0000256" key="8">
    <source>
        <dbReference type="ARBA" id="ARBA00022989"/>
    </source>
</evidence>
<evidence type="ECO:0000256" key="1">
    <source>
        <dbReference type="ARBA" id="ARBA00001971"/>
    </source>
</evidence>
<dbReference type="InterPro" id="IPR001128">
    <property type="entry name" value="Cyt_P450"/>
</dbReference>
<evidence type="ECO:0000256" key="11">
    <source>
        <dbReference type="ARBA" id="ARBA00023033"/>
    </source>
</evidence>
<evidence type="ECO:0000256" key="10">
    <source>
        <dbReference type="ARBA" id="ARBA00023004"/>
    </source>
</evidence>
<dbReference type="InterPro" id="IPR050364">
    <property type="entry name" value="Cytochrome_P450_fung"/>
</dbReference>
<keyword evidence="12 14" id="KW-0472">Membrane</keyword>